<dbReference type="RefSeq" id="WP_095604730.1">
    <property type="nucleotide sequence ID" value="NZ_NSKE01000001.1"/>
</dbReference>
<evidence type="ECO:0000313" key="3">
    <source>
        <dbReference type="Proteomes" id="UP000218831"/>
    </source>
</evidence>
<dbReference type="InterPro" id="IPR035901">
    <property type="entry name" value="GIY-YIG_endonuc_sf"/>
</dbReference>
<dbReference type="SUPFAM" id="SSF82771">
    <property type="entry name" value="GIY-YIG endonuclease"/>
    <property type="match status" value="1"/>
</dbReference>
<dbReference type="PROSITE" id="PS50164">
    <property type="entry name" value="GIY_YIG"/>
    <property type="match status" value="1"/>
</dbReference>
<gene>
    <name evidence="2" type="ORF">CK503_00010</name>
</gene>
<proteinExistence type="predicted"/>
<dbReference type="Proteomes" id="UP000218831">
    <property type="component" value="Unassembled WGS sequence"/>
</dbReference>
<sequence length="241" mass="28708">MSISTFSQSTIEKIKYYVYILMDPRNNMVFYVGKGRGNRIFSHINNLEGDETDKISLIKEIQNEGYNVKHYIIRRGLSEESALRIESALIDVFTHKEFEYLSNITNINRGFYSFENGISKAREIENIYSVSPLNLSSVEHNLLLININKNFNREMSLYEATRKYWRLNMNRVKKVDFVLSEYRGIIRAIFKPEEWYVNEKRGRKYFKGFKVEDQEIKKLYLNKIYEKKAGNRNPINYLFPN</sequence>
<comment type="caution">
    <text evidence="2">The sequence shown here is derived from an EMBL/GenBank/DDBJ whole genome shotgun (WGS) entry which is preliminary data.</text>
</comment>
<organism evidence="2 3">
    <name type="scientific">Fodinibius salipaludis</name>
    <dbReference type="NCBI Taxonomy" id="2032627"/>
    <lineage>
        <taxon>Bacteria</taxon>
        <taxon>Pseudomonadati</taxon>
        <taxon>Balneolota</taxon>
        <taxon>Balneolia</taxon>
        <taxon>Balneolales</taxon>
        <taxon>Balneolaceae</taxon>
        <taxon>Fodinibius</taxon>
    </lineage>
</organism>
<feature type="domain" description="GIY-YIG" evidence="1">
    <location>
        <begin position="14"/>
        <end position="100"/>
    </location>
</feature>
<dbReference type="InterPro" id="IPR000305">
    <property type="entry name" value="GIY-YIG_endonuc"/>
</dbReference>
<protein>
    <submittedName>
        <fullName evidence="2">Excinuclease ABC</fullName>
    </submittedName>
</protein>
<dbReference type="AlphaFoldDB" id="A0A2A2GF39"/>
<accession>A0A2A2GF39</accession>
<dbReference type="EMBL" id="NSKE01000001">
    <property type="protein sequence ID" value="PAU95485.1"/>
    <property type="molecule type" value="Genomic_DNA"/>
</dbReference>
<dbReference type="CDD" id="cd10440">
    <property type="entry name" value="GIY-YIG_COG3680"/>
    <property type="match status" value="1"/>
</dbReference>
<keyword evidence="3" id="KW-1185">Reference proteome</keyword>
<reference evidence="2 3" key="1">
    <citation type="submission" date="2017-08" db="EMBL/GenBank/DDBJ databases">
        <title>Aliifodinibius alkalisoli sp. nov., isolated from saline alkaline soil.</title>
        <authorList>
            <person name="Liu D."/>
            <person name="Zhang G."/>
        </authorList>
    </citation>
    <scope>NUCLEOTIDE SEQUENCE [LARGE SCALE GENOMIC DNA]</scope>
    <source>
        <strain evidence="2 3">WN023</strain>
    </source>
</reference>
<name>A0A2A2GF39_9BACT</name>
<evidence type="ECO:0000313" key="2">
    <source>
        <dbReference type="EMBL" id="PAU95485.1"/>
    </source>
</evidence>
<dbReference type="OrthoDB" id="67448at2"/>
<dbReference type="Pfam" id="PF22945">
    <property type="entry name" value="LEM-3_GIY-YIG"/>
    <property type="match status" value="1"/>
</dbReference>
<evidence type="ECO:0000259" key="1">
    <source>
        <dbReference type="PROSITE" id="PS50164"/>
    </source>
</evidence>